<feature type="compositionally biased region" description="Basic and acidic residues" evidence="6">
    <location>
        <begin position="47"/>
        <end position="57"/>
    </location>
</feature>
<dbReference type="PANTHER" id="PTHR13793:SF150">
    <property type="entry name" value="PHD FINGER PROTEIN 14"/>
    <property type="match status" value="1"/>
</dbReference>
<gene>
    <name evidence="9" type="ORF">ILUMI_08275</name>
</gene>
<accession>A0A8K0D1Y4</accession>
<dbReference type="PROSITE" id="PS51805">
    <property type="entry name" value="EPHD"/>
    <property type="match status" value="1"/>
</dbReference>
<feature type="coiled-coil region" evidence="5">
    <location>
        <begin position="441"/>
        <end position="468"/>
    </location>
</feature>
<dbReference type="PROSITE" id="PS01359">
    <property type="entry name" value="ZF_PHD_1"/>
    <property type="match status" value="2"/>
</dbReference>
<name>A0A8K0D1Y4_IGNLU</name>
<dbReference type="SMART" id="SM00249">
    <property type="entry name" value="PHD"/>
    <property type="match status" value="4"/>
</dbReference>
<keyword evidence="2 4" id="KW-0863">Zinc-finger</keyword>
<evidence type="ECO:0000256" key="2">
    <source>
        <dbReference type="ARBA" id="ARBA00022771"/>
    </source>
</evidence>
<feature type="domain" description="PHD-type" evidence="7">
    <location>
        <begin position="857"/>
        <end position="910"/>
    </location>
</feature>
<dbReference type="GO" id="GO:0008270">
    <property type="term" value="F:zinc ion binding"/>
    <property type="evidence" value="ECO:0007669"/>
    <property type="project" value="UniProtKB-KW"/>
</dbReference>
<feature type="compositionally biased region" description="Polar residues" evidence="6">
    <location>
        <begin position="706"/>
        <end position="727"/>
    </location>
</feature>
<dbReference type="InterPro" id="IPR011011">
    <property type="entry name" value="Znf_FYVE_PHD"/>
</dbReference>
<evidence type="ECO:0000256" key="4">
    <source>
        <dbReference type="PROSITE-ProRule" id="PRU00146"/>
    </source>
</evidence>
<feature type="region of interest" description="Disordered" evidence="6">
    <location>
        <begin position="624"/>
        <end position="649"/>
    </location>
</feature>
<dbReference type="Gene3D" id="2.30.30.1150">
    <property type="match status" value="1"/>
</dbReference>
<keyword evidence="1" id="KW-0479">Metal-binding</keyword>
<keyword evidence="10" id="KW-1185">Reference proteome</keyword>
<organism evidence="9 10">
    <name type="scientific">Ignelater luminosus</name>
    <name type="common">Cucubano</name>
    <name type="synonym">Pyrophorus luminosus</name>
    <dbReference type="NCBI Taxonomy" id="2038154"/>
    <lineage>
        <taxon>Eukaryota</taxon>
        <taxon>Metazoa</taxon>
        <taxon>Ecdysozoa</taxon>
        <taxon>Arthropoda</taxon>
        <taxon>Hexapoda</taxon>
        <taxon>Insecta</taxon>
        <taxon>Pterygota</taxon>
        <taxon>Neoptera</taxon>
        <taxon>Endopterygota</taxon>
        <taxon>Coleoptera</taxon>
        <taxon>Polyphaga</taxon>
        <taxon>Elateriformia</taxon>
        <taxon>Elateroidea</taxon>
        <taxon>Elateridae</taxon>
        <taxon>Agrypninae</taxon>
        <taxon>Pyrophorini</taxon>
        <taxon>Ignelater</taxon>
    </lineage>
</organism>
<dbReference type="InterPro" id="IPR050701">
    <property type="entry name" value="Histone_Mod_Regulator"/>
</dbReference>
<dbReference type="SUPFAM" id="SSF57903">
    <property type="entry name" value="FYVE/PHD zinc finger"/>
    <property type="match status" value="3"/>
</dbReference>
<feature type="compositionally biased region" description="Acidic residues" evidence="6">
    <location>
        <begin position="74"/>
        <end position="87"/>
    </location>
</feature>
<evidence type="ECO:0008006" key="11">
    <source>
        <dbReference type="Google" id="ProtNLM"/>
    </source>
</evidence>
<evidence type="ECO:0000259" key="8">
    <source>
        <dbReference type="PROSITE" id="PS51805"/>
    </source>
</evidence>
<feature type="domain" description="PHD-type" evidence="7">
    <location>
        <begin position="567"/>
        <end position="621"/>
    </location>
</feature>
<dbReference type="AlphaFoldDB" id="A0A8K0D1Y4"/>
<dbReference type="GO" id="GO:0006357">
    <property type="term" value="P:regulation of transcription by RNA polymerase II"/>
    <property type="evidence" value="ECO:0007669"/>
    <property type="project" value="TreeGrafter"/>
</dbReference>
<proteinExistence type="predicted"/>
<dbReference type="CDD" id="cd15561">
    <property type="entry name" value="PHD1_PHF14"/>
    <property type="match status" value="1"/>
</dbReference>
<feature type="compositionally biased region" description="Basic residues" evidence="6">
    <location>
        <begin position="731"/>
        <end position="743"/>
    </location>
</feature>
<dbReference type="InterPro" id="IPR001965">
    <property type="entry name" value="Znf_PHD"/>
</dbReference>
<dbReference type="Proteomes" id="UP000801492">
    <property type="component" value="Unassembled WGS sequence"/>
</dbReference>
<comment type="caution">
    <text evidence="9">The sequence shown here is derived from an EMBL/GenBank/DDBJ whole genome shotgun (WGS) entry which is preliminary data.</text>
</comment>
<evidence type="ECO:0000256" key="5">
    <source>
        <dbReference type="SAM" id="Coils"/>
    </source>
</evidence>
<keyword evidence="5" id="KW-0175">Coiled coil</keyword>
<evidence type="ECO:0000313" key="10">
    <source>
        <dbReference type="Proteomes" id="UP000801492"/>
    </source>
</evidence>
<dbReference type="PROSITE" id="PS50016">
    <property type="entry name" value="ZF_PHD_2"/>
    <property type="match status" value="3"/>
</dbReference>
<dbReference type="Gene3D" id="3.30.40.10">
    <property type="entry name" value="Zinc/RING finger domain, C3HC4 (zinc finger)"/>
    <property type="match status" value="3"/>
</dbReference>
<dbReference type="Pfam" id="PF00628">
    <property type="entry name" value="PHD"/>
    <property type="match status" value="3"/>
</dbReference>
<reference evidence="9" key="1">
    <citation type="submission" date="2019-08" db="EMBL/GenBank/DDBJ databases">
        <title>The genome of the North American firefly Photinus pyralis.</title>
        <authorList>
            <consortium name="Photinus pyralis genome working group"/>
            <person name="Fallon T.R."/>
            <person name="Sander Lower S.E."/>
            <person name="Weng J.-K."/>
        </authorList>
    </citation>
    <scope>NUCLEOTIDE SEQUENCE</scope>
    <source>
        <strain evidence="9">TRF0915ILg1</strain>
        <tissue evidence="9">Whole body</tissue>
    </source>
</reference>
<dbReference type="InterPro" id="IPR034732">
    <property type="entry name" value="EPHD"/>
</dbReference>
<feature type="compositionally biased region" description="Basic residues" evidence="6">
    <location>
        <begin position="753"/>
        <end position="762"/>
    </location>
</feature>
<dbReference type="PANTHER" id="PTHR13793">
    <property type="entry name" value="PHD FINGER PROTEINS"/>
    <property type="match status" value="1"/>
</dbReference>
<evidence type="ECO:0000256" key="1">
    <source>
        <dbReference type="ARBA" id="ARBA00022723"/>
    </source>
</evidence>
<evidence type="ECO:0000259" key="7">
    <source>
        <dbReference type="PROSITE" id="PS50016"/>
    </source>
</evidence>
<keyword evidence="3" id="KW-0862">Zinc</keyword>
<dbReference type="InterPro" id="IPR019787">
    <property type="entry name" value="Znf_PHD-finger"/>
</dbReference>
<dbReference type="CDD" id="cd15562">
    <property type="entry name" value="PHD2_PHF14"/>
    <property type="match status" value="1"/>
</dbReference>
<evidence type="ECO:0000256" key="6">
    <source>
        <dbReference type="SAM" id="MobiDB-lite"/>
    </source>
</evidence>
<dbReference type="InterPro" id="IPR019786">
    <property type="entry name" value="Zinc_finger_PHD-type_CS"/>
</dbReference>
<dbReference type="Pfam" id="PF13832">
    <property type="entry name" value="zf-HC5HC2H_2"/>
    <property type="match status" value="1"/>
</dbReference>
<evidence type="ECO:0000256" key="3">
    <source>
        <dbReference type="ARBA" id="ARBA00022833"/>
    </source>
</evidence>
<feature type="region of interest" description="Disordered" evidence="6">
    <location>
        <begin position="37"/>
        <end position="88"/>
    </location>
</feature>
<dbReference type="OrthoDB" id="336088at2759"/>
<feature type="domain" description="PHD-type" evidence="8">
    <location>
        <begin position="189"/>
        <end position="307"/>
    </location>
</feature>
<dbReference type="InterPro" id="IPR013083">
    <property type="entry name" value="Znf_RING/FYVE/PHD"/>
</dbReference>
<evidence type="ECO:0000313" key="9">
    <source>
        <dbReference type="EMBL" id="KAF2897905.1"/>
    </source>
</evidence>
<sequence>MTSFLDKAEDVDFIIKTAIERDPKKRRVKPVEASILDFDLGESSDDSDFRIEDHPDNSDDDSLSLDSNAQETVSSEDDDEDSEESDVDELKTLGLPADDLSIADIISKANQQADNKIKFNEKDAQLLICCGCLGDQSDGVNELIECDSCGITVHEACYGVSDSASIASTDSLSPTAPWFCEACKAGVTKPVCELCPNSGGIFKETDVGKWVHLVCALYVPGVAFGEVDKLSSVTLFEMPYNKWGAKVCSLCQDERFARTGVCIGCDAGMCRTYFHVTCAQREGFLSEAHSEEVDQADPFYAHCKLHSDKTLVKRRKRNYMALQLRTHYRGMQLTETKKNLDPDQQRIQRKLEKQRLHYLNLKTLKQPPWVPTQKMPRLLTTSASACQKLLRKAEMMGIDTAALEIQETQVAALVDIRKKWHIPPAFSVEFIAYYLDRNDRLKTMKSALEKLLEDNRGLVEEQQTLRLKYDQLVKESSDESRLTTNLKEKIQKYHSAILSACPTKNLPNVDDLGKPPITRAPQPMMVPTAAALKMGVGFPLNNIPAGRTDGGRVLSSQARQAQDNLLLKECGICRQRRDQHLLAKCDTCHLYYHLNCLNPPLTRLPKKSKLYGWQCSECDKSSDSEVEQVKTPRRSRSRYSKEPKSDQEVFTPKVKIKPVEREPMNPEVTSNVTIHVKNYGSPNQANVTSNVIPYINNEEKPKESENQNNGYGESVLNSTMEGQTMIISSRSGKKRRREKHRSRYSPDALHPTKEHKRKRKKKSLDIENPNPHPRITIKIRPIPLPAGETSSSSNPQCFYVPNENNDNIPPPIVKKIPPAPPPVIIKPATTSTMVTTTVAATSRPISMPVKKGGNAQSNTCDVCSKEGNHTNLVSCDECQKCYHFTCLEPPLKKSPKKRGYSWHCADCDPTGSESN</sequence>
<dbReference type="CDD" id="cd15674">
    <property type="entry name" value="ePHD_PHF14"/>
    <property type="match status" value="1"/>
</dbReference>
<feature type="region of interest" description="Disordered" evidence="6">
    <location>
        <begin position="699"/>
        <end position="793"/>
    </location>
</feature>
<dbReference type="EMBL" id="VTPC01003865">
    <property type="protein sequence ID" value="KAF2897905.1"/>
    <property type="molecule type" value="Genomic_DNA"/>
</dbReference>
<protein>
    <recommendedName>
        <fullName evidence="11">PHD finger protein 14</fullName>
    </recommendedName>
</protein>
<feature type="domain" description="PHD-type" evidence="7">
    <location>
        <begin position="126"/>
        <end position="186"/>
    </location>
</feature>
<dbReference type="CDD" id="cd15563">
    <property type="entry name" value="PHD3_PHF14"/>
    <property type="match status" value="1"/>
</dbReference>